<dbReference type="Proteomes" id="UP001244640">
    <property type="component" value="Unassembled WGS sequence"/>
</dbReference>
<reference evidence="1 2" key="1">
    <citation type="submission" date="2023-07" db="EMBL/GenBank/DDBJ databases">
        <title>Functional and genomic diversity of the sorghum phyllosphere microbiome.</title>
        <authorList>
            <person name="Shade A."/>
        </authorList>
    </citation>
    <scope>NUCLEOTIDE SEQUENCE [LARGE SCALE GENOMIC DNA]</scope>
    <source>
        <strain evidence="1 2">SORGH_AS_0892</strain>
    </source>
</reference>
<evidence type="ECO:0000313" key="1">
    <source>
        <dbReference type="EMBL" id="MDQ1148418.1"/>
    </source>
</evidence>
<dbReference type="EMBL" id="JAUTBA010000001">
    <property type="protein sequence ID" value="MDQ1148418.1"/>
    <property type="molecule type" value="Genomic_DNA"/>
</dbReference>
<accession>A0ABU0U0D4</accession>
<organism evidence="1 2">
    <name type="scientific">Sphingobacterium zeae</name>
    <dbReference type="NCBI Taxonomy" id="1776859"/>
    <lineage>
        <taxon>Bacteria</taxon>
        <taxon>Pseudomonadati</taxon>
        <taxon>Bacteroidota</taxon>
        <taxon>Sphingobacteriia</taxon>
        <taxon>Sphingobacteriales</taxon>
        <taxon>Sphingobacteriaceae</taxon>
        <taxon>Sphingobacterium</taxon>
    </lineage>
</organism>
<sequence length="57" mass="6410">MIASLMPSIGRPILRIRQAVYIQLGAVCCIQPVKDTSLYSPARRTFHRPSFPAVLLR</sequence>
<protein>
    <submittedName>
        <fullName evidence="1">Uncharacterized protein</fullName>
    </submittedName>
</protein>
<evidence type="ECO:0000313" key="2">
    <source>
        <dbReference type="Proteomes" id="UP001244640"/>
    </source>
</evidence>
<name>A0ABU0U0D4_9SPHI</name>
<keyword evidence="2" id="KW-1185">Reference proteome</keyword>
<dbReference type="RefSeq" id="WP_307184469.1">
    <property type="nucleotide sequence ID" value="NZ_JAUTBA010000001.1"/>
</dbReference>
<gene>
    <name evidence="1" type="ORF">QE382_000402</name>
</gene>
<proteinExistence type="predicted"/>
<comment type="caution">
    <text evidence="1">The sequence shown here is derived from an EMBL/GenBank/DDBJ whole genome shotgun (WGS) entry which is preliminary data.</text>
</comment>